<evidence type="ECO:0000256" key="3">
    <source>
        <dbReference type="ARBA" id="ARBA00022692"/>
    </source>
</evidence>
<organism evidence="8 9">
    <name type="scientific">Candidatus Daviesbacteria bacterium GW2011_GWA2_40_9</name>
    <dbReference type="NCBI Taxonomy" id="1618424"/>
    <lineage>
        <taxon>Bacteria</taxon>
        <taxon>Candidatus Daviesiibacteriota</taxon>
    </lineage>
</organism>
<evidence type="ECO:0000256" key="1">
    <source>
        <dbReference type="ARBA" id="ARBA00004651"/>
    </source>
</evidence>
<evidence type="ECO:0000256" key="4">
    <source>
        <dbReference type="ARBA" id="ARBA00022989"/>
    </source>
</evidence>
<keyword evidence="2 6" id="KW-1003">Cell membrane</keyword>
<feature type="transmembrane region" description="Helical" evidence="6">
    <location>
        <begin position="186"/>
        <end position="207"/>
    </location>
</feature>
<evidence type="ECO:0000313" key="8">
    <source>
        <dbReference type="EMBL" id="KKR83833.1"/>
    </source>
</evidence>
<proteinExistence type="inferred from homology"/>
<sequence>MWLKIKPYLIFILPFILIITLSYYLQGLVLANQEEVTKWLSSFGPFVILVYIILQFITVVLAPLGGFFLVITMIALFGPGIALTLAYLVVTPTYLLNFYLARRYGRPLVEKIIGKTPMGKIDHYVADAGTFSLVILRVFQGGSFDYLSYGLGLTKLSFKTFAAVNFLAGIPGTILSYYIFTKFENLTSALLTFYAVTIILAAIPIYFHHFRKKHKQ</sequence>
<evidence type="ECO:0000256" key="6">
    <source>
        <dbReference type="RuleBase" id="RU366058"/>
    </source>
</evidence>
<feature type="transmembrane region" description="Helical" evidence="6">
    <location>
        <begin position="46"/>
        <end position="74"/>
    </location>
</feature>
<dbReference type="GO" id="GO:0005886">
    <property type="term" value="C:plasma membrane"/>
    <property type="evidence" value="ECO:0007669"/>
    <property type="project" value="UniProtKB-SubCell"/>
</dbReference>
<dbReference type="InterPro" id="IPR015414">
    <property type="entry name" value="TMEM64"/>
</dbReference>
<accession>A0A0G0U414</accession>
<reference evidence="8 9" key="1">
    <citation type="journal article" date="2015" name="Nature">
        <title>rRNA introns, odd ribosomes, and small enigmatic genomes across a large radiation of phyla.</title>
        <authorList>
            <person name="Brown C.T."/>
            <person name="Hug L.A."/>
            <person name="Thomas B.C."/>
            <person name="Sharon I."/>
            <person name="Castelle C.J."/>
            <person name="Singh A."/>
            <person name="Wilkins M.J."/>
            <person name="Williams K.H."/>
            <person name="Banfield J.F."/>
        </authorList>
    </citation>
    <scope>NUCLEOTIDE SEQUENCE [LARGE SCALE GENOMIC DNA]</scope>
</reference>
<keyword evidence="3 6" id="KW-0812">Transmembrane</keyword>
<evidence type="ECO:0000256" key="2">
    <source>
        <dbReference type="ARBA" id="ARBA00022475"/>
    </source>
</evidence>
<comment type="subcellular location">
    <subcellularLocation>
        <location evidence="1 6">Cell membrane</location>
        <topology evidence="1 6">Multi-pass membrane protein</topology>
    </subcellularLocation>
</comment>
<dbReference type="AlphaFoldDB" id="A0A0G0U414"/>
<dbReference type="PANTHER" id="PTHR12677">
    <property type="entry name" value="GOLGI APPARATUS MEMBRANE PROTEIN TVP38-RELATED"/>
    <property type="match status" value="1"/>
</dbReference>
<keyword evidence="4 6" id="KW-1133">Transmembrane helix</keyword>
<comment type="caution">
    <text evidence="6">Lacks conserved residue(s) required for the propagation of feature annotation.</text>
</comment>
<gene>
    <name evidence="8" type="ORF">UU29_C0001G0053</name>
</gene>
<evidence type="ECO:0000259" key="7">
    <source>
        <dbReference type="Pfam" id="PF09335"/>
    </source>
</evidence>
<dbReference type="PANTHER" id="PTHR12677:SF59">
    <property type="entry name" value="GOLGI APPARATUS MEMBRANE PROTEIN TVP38-RELATED"/>
    <property type="match status" value="1"/>
</dbReference>
<protein>
    <recommendedName>
        <fullName evidence="6">TVP38/TMEM64 family membrane protein</fullName>
    </recommendedName>
</protein>
<dbReference type="Pfam" id="PF09335">
    <property type="entry name" value="VTT_dom"/>
    <property type="match status" value="1"/>
</dbReference>
<dbReference type="EMBL" id="LCAB01000001">
    <property type="protein sequence ID" value="KKR83833.1"/>
    <property type="molecule type" value="Genomic_DNA"/>
</dbReference>
<feature type="transmembrane region" description="Helical" evidence="6">
    <location>
        <begin position="160"/>
        <end position="180"/>
    </location>
</feature>
<keyword evidence="5 6" id="KW-0472">Membrane</keyword>
<comment type="similarity">
    <text evidence="6">Belongs to the TVP38/TMEM64 family.</text>
</comment>
<feature type="domain" description="VTT" evidence="7">
    <location>
        <begin position="67"/>
        <end position="180"/>
    </location>
</feature>
<evidence type="ECO:0000256" key="5">
    <source>
        <dbReference type="ARBA" id="ARBA00023136"/>
    </source>
</evidence>
<dbReference type="InterPro" id="IPR032816">
    <property type="entry name" value="VTT_dom"/>
</dbReference>
<comment type="caution">
    <text evidence="8">The sequence shown here is derived from an EMBL/GenBank/DDBJ whole genome shotgun (WGS) entry which is preliminary data.</text>
</comment>
<evidence type="ECO:0000313" key="9">
    <source>
        <dbReference type="Proteomes" id="UP000034601"/>
    </source>
</evidence>
<name>A0A0G0U414_9BACT</name>
<dbReference type="Proteomes" id="UP000034601">
    <property type="component" value="Unassembled WGS sequence"/>
</dbReference>
<feature type="transmembrane region" description="Helical" evidence="6">
    <location>
        <begin position="7"/>
        <end position="26"/>
    </location>
</feature>